<protein>
    <recommendedName>
        <fullName evidence="4">Integral membrane protein</fullName>
    </recommendedName>
</protein>
<accession>A0ABR8Q4X1</accession>
<dbReference type="Proteomes" id="UP000640335">
    <property type="component" value="Unassembled WGS sequence"/>
</dbReference>
<feature type="transmembrane region" description="Helical" evidence="1">
    <location>
        <begin position="108"/>
        <end position="130"/>
    </location>
</feature>
<organism evidence="2 3">
    <name type="scientific">Clostridium gallinarum</name>
    <dbReference type="NCBI Taxonomy" id="2762246"/>
    <lineage>
        <taxon>Bacteria</taxon>
        <taxon>Bacillati</taxon>
        <taxon>Bacillota</taxon>
        <taxon>Clostridia</taxon>
        <taxon>Eubacteriales</taxon>
        <taxon>Clostridiaceae</taxon>
        <taxon>Clostridium</taxon>
    </lineage>
</organism>
<feature type="transmembrane region" description="Helical" evidence="1">
    <location>
        <begin position="14"/>
        <end position="31"/>
    </location>
</feature>
<evidence type="ECO:0000313" key="3">
    <source>
        <dbReference type="Proteomes" id="UP000640335"/>
    </source>
</evidence>
<feature type="transmembrane region" description="Helical" evidence="1">
    <location>
        <begin position="164"/>
        <end position="180"/>
    </location>
</feature>
<dbReference type="RefSeq" id="WP_191750228.1">
    <property type="nucleotide sequence ID" value="NZ_JACSQZ010000033.1"/>
</dbReference>
<keyword evidence="1" id="KW-0472">Membrane</keyword>
<proteinExistence type="predicted"/>
<keyword evidence="1" id="KW-1133">Transmembrane helix</keyword>
<evidence type="ECO:0008006" key="4">
    <source>
        <dbReference type="Google" id="ProtNLM"/>
    </source>
</evidence>
<name>A0ABR8Q4X1_9CLOT</name>
<dbReference type="InterPro" id="IPR021683">
    <property type="entry name" value="DUF3267"/>
</dbReference>
<comment type="caution">
    <text evidence="2">The sequence shown here is derived from an EMBL/GenBank/DDBJ whole genome shotgun (WGS) entry which is preliminary data.</text>
</comment>
<evidence type="ECO:0000313" key="2">
    <source>
        <dbReference type="EMBL" id="MBD7915467.1"/>
    </source>
</evidence>
<gene>
    <name evidence="2" type="ORF">H9660_09940</name>
</gene>
<feature type="transmembrane region" description="Helical" evidence="1">
    <location>
        <begin position="187"/>
        <end position="209"/>
    </location>
</feature>
<dbReference type="EMBL" id="JACSQZ010000033">
    <property type="protein sequence ID" value="MBD7915467.1"/>
    <property type="molecule type" value="Genomic_DNA"/>
</dbReference>
<keyword evidence="3" id="KW-1185">Reference proteome</keyword>
<evidence type="ECO:0000256" key="1">
    <source>
        <dbReference type="SAM" id="Phobius"/>
    </source>
</evidence>
<feature type="transmembrane region" description="Helical" evidence="1">
    <location>
        <begin position="221"/>
        <end position="243"/>
    </location>
</feature>
<dbReference type="Pfam" id="PF11667">
    <property type="entry name" value="DUF3267"/>
    <property type="match status" value="1"/>
</dbReference>
<reference evidence="2 3" key="1">
    <citation type="submission" date="2020-08" db="EMBL/GenBank/DDBJ databases">
        <title>A Genomic Blueprint of the Chicken Gut Microbiome.</title>
        <authorList>
            <person name="Gilroy R."/>
            <person name="Ravi A."/>
            <person name="Getino M."/>
            <person name="Pursley I."/>
            <person name="Horton D.L."/>
            <person name="Alikhan N.-F."/>
            <person name="Baker D."/>
            <person name="Gharbi K."/>
            <person name="Hall N."/>
            <person name="Watson M."/>
            <person name="Adriaenssens E.M."/>
            <person name="Foster-Nyarko E."/>
            <person name="Jarju S."/>
            <person name="Secka A."/>
            <person name="Antonio M."/>
            <person name="Oren A."/>
            <person name="Chaudhuri R."/>
            <person name="La Ragione R.M."/>
            <person name="Hildebrand F."/>
            <person name="Pallen M.J."/>
        </authorList>
    </citation>
    <scope>NUCLEOTIDE SEQUENCE [LARGE SCALE GENOMIC DNA]</scope>
    <source>
        <strain evidence="2 3">Sa3CUN1</strain>
    </source>
</reference>
<keyword evidence="1" id="KW-0812">Transmembrane</keyword>
<sequence>MRIENILLKTFVDLSWFIGVIVIIGLILGFLRNKSMKNYQQKFGRKAIYVTGIVGVPIHELSHLVMAKVFGHRIKEVKFFQANNCDGNLGYVNHSYNPKNIYHQVGNFFIGIAPIICGSLLIILLLKIFVPASLESTNDLLSFNGLFIFLKNIFSLSNFKRPEFYLFLYIVFSICSHISLSKADIKGAFIGVIFIFLILFIFNIINFNLLSYLNMVKYNLLLTNVLIISVIFSSINLLISFILKKI</sequence>